<feature type="signal peptide" evidence="5">
    <location>
        <begin position="1"/>
        <end position="22"/>
    </location>
</feature>
<accession>A0ABY8LD73</accession>
<dbReference type="InterPro" id="IPR011250">
    <property type="entry name" value="OMP/PagP_B-barrel"/>
</dbReference>
<evidence type="ECO:0000313" key="8">
    <source>
        <dbReference type="Proteomes" id="UP001243420"/>
    </source>
</evidence>
<evidence type="ECO:0000256" key="2">
    <source>
        <dbReference type="ARBA" id="ARBA00022729"/>
    </source>
</evidence>
<dbReference type="SUPFAM" id="SSF56925">
    <property type="entry name" value="OMPA-like"/>
    <property type="match status" value="1"/>
</dbReference>
<feature type="domain" description="Outer membrane protein beta-barrel" evidence="6">
    <location>
        <begin position="43"/>
        <end position="235"/>
    </location>
</feature>
<comment type="similarity">
    <text evidence="4">Belongs to the Omp25/RopB family.</text>
</comment>
<dbReference type="Pfam" id="PF13505">
    <property type="entry name" value="OMP_b-brl"/>
    <property type="match status" value="1"/>
</dbReference>
<name>A0ABY8LD73_9RHOB</name>
<protein>
    <submittedName>
        <fullName evidence="7">Outer membrane beta-barrel protein</fullName>
    </submittedName>
</protein>
<dbReference type="InterPro" id="IPR027385">
    <property type="entry name" value="Beta-barrel_OMP"/>
</dbReference>
<dbReference type="RefSeq" id="WP_279964979.1">
    <property type="nucleotide sequence ID" value="NZ_CP122537.1"/>
</dbReference>
<sequence>MKKTNLLATAALLTTTALPVMAAGIEPVVVETAPAAPIVVAPIYSWSGAYVGGGLSFLNANVDAARADFDGDTDDTSLDADDTATLASLNALDGDGPTFGLRAGYDYAFANGFVLGGRLDYDFADIDLGTATIFDDGSATSTDVAVTIENVLRVGLRGGFAFGPNLVYGIGGYTRADTDTIGDGDGYFAGIGGERFVTQNITVGAEVLYHEFDDFDVPGVEVDATTIGLNVNYRF</sequence>
<dbReference type="EMBL" id="CP122537">
    <property type="protein sequence ID" value="WGH78240.1"/>
    <property type="molecule type" value="Genomic_DNA"/>
</dbReference>
<evidence type="ECO:0000256" key="1">
    <source>
        <dbReference type="ARBA" id="ARBA00004370"/>
    </source>
</evidence>
<evidence type="ECO:0000256" key="4">
    <source>
        <dbReference type="ARBA" id="ARBA00038306"/>
    </source>
</evidence>
<evidence type="ECO:0000256" key="5">
    <source>
        <dbReference type="SAM" id="SignalP"/>
    </source>
</evidence>
<keyword evidence="8" id="KW-1185">Reference proteome</keyword>
<dbReference type="Proteomes" id="UP001243420">
    <property type="component" value="Chromosome"/>
</dbReference>
<keyword evidence="3" id="KW-0472">Membrane</keyword>
<reference evidence="7 8" key="1">
    <citation type="submission" date="2023-04" db="EMBL/GenBank/DDBJ databases">
        <title>Jannaschia ovalis sp. nov., a marine bacterium isolated from sea tidal flat.</title>
        <authorList>
            <person name="Kwon D.Y."/>
            <person name="Kim J.-J."/>
        </authorList>
    </citation>
    <scope>NUCLEOTIDE SEQUENCE [LARGE SCALE GENOMIC DNA]</scope>
    <source>
        <strain evidence="7 8">GRR-S6-38</strain>
    </source>
</reference>
<evidence type="ECO:0000313" key="7">
    <source>
        <dbReference type="EMBL" id="WGH78240.1"/>
    </source>
</evidence>
<dbReference type="PANTHER" id="PTHR34001:SF3">
    <property type="entry name" value="BLL7405 PROTEIN"/>
    <property type="match status" value="1"/>
</dbReference>
<evidence type="ECO:0000259" key="6">
    <source>
        <dbReference type="Pfam" id="PF13505"/>
    </source>
</evidence>
<organism evidence="7 8">
    <name type="scientific">Jannaschia ovalis</name>
    <dbReference type="NCBI Taxonomy" id="3038773"/>
    <lineage>
        <taxon>Bacteria</taxon>
        <taxon>Pseudomonadati</taxon>
        <taxon>Pseudomonadota</taxon>
        <taxon>Alphaproteobacteria</taxon>
        <taxon>Rhodobacterales</taxon>
        <taxon>Roseobacteraceae</taxon>
        <taxon>Jannaschia</taxon>
    </lineage>
</organism>
<comment type="subcellular location">
    <subcellularLocation>
        <location evidence="1">Membrane</location>
    </subcellularLocation>
</comment>
<proteinExistence type="inferred from homology"/>
<evidence type="ECO:0000256" key="3">
    <source>
        <dbReference type="ARBA" id="ARBA00023136"/>
    </source>
</evidence>
<dbReference type="PANTHER" id="PTHR34001">
    <property type="entry name" value="BLL7405 PROTEIN"/>
    <property type="match status" value="1"/>
</dbReference>
<feature type="chain" id="PRO_5045072465" evidence="5">
    <location>
        <begin position="23"/>
        <end position="235"/>
    </location>
</feature>
<gene>
    <name evidence="7" type="ORF">P8627_14575</name>
</gene>
<keyword evidence="2 5" id="KW-0732">Signal</keyword>
<dbReference type="InterPro" id="IPR051692">
    <property type="entry name" value="OMP-like"/>
</dbReference>